<name>A0A645FC05_9ZZZZ</name>
<reference evidence="1" key="1">
    <citation type="submission" date="2019-08" db="EMBL/GenBank/DDBJ databases">
        <authorList>
            <person name="Kucharzyk K."/>
            <person name="Murdoch R.W."/>
            <person name="Higgins S."/>
            <person name="Loffler F."/>
        </authorList>
    </citation>
    <scope>NUCLEOTIDE SEQUENCE</scope>
</reference>
<comment type="caution">
    <text evidence="1">The sequence shown here is derived from an EMBL/GenBank/DDBJ whole genome shotgun (WGS) entry which is preliminary data.</text>
</comment>
<proteinExistence type="predicted"/>
<gene>
    <name evidence="1" type="ORF">SDC9_157387</name>
</gene>
<evidence type="ECO:0000313" key="1">
    <source>
        <dbReference type="EMBL" id="MPN10094.1"/>
    </source>
</evidence>
<protein>
    <submittedName>
        <fullName evidence="1">Uncharacterized protein</fullName>
    </submittedName>
</protein>
<dbReference type="AlphaFoldDB" id="A0A645FC05"/>
<dbReference type="EMBL" id="VSSQ01056234">
    <property type="protein sequence ID" value="MPN10094.1"/>
    <property type="molecule type" value="Genomic_DNA"/>
</dbReference>
<accession>A0A645FC05</accession>
<sequence length="180" mass="19271">MDDVIVVKAAHHMHDGGCLADVGQKFIAQPLPLGGALHQPRDVHKLHHGGGGLLGGVHPGQLVQPVIGHGHHAHIGLNGAEGVVGALRAGVGYSVEQGALAHVGQPHDSQFHRLLLPSFGVFHAVYHVLYRNPAKNTRSGRQRAVPIFIPGGRRMKAPSFDGNPPQRKNHDLFLPFRKAL</sequence>
<organism evidence="1">
    <name type="scientific">bioreactor metagenome</name>
    <dbReference type="NCBI Taxonomy" id="1076179"/>
    <lineage>
        <taxon>unclassified sequences</taxon>
        <taxon>metagenomes</taxon>
        <taxon>ecological metagenomes</taxon>
    </lineage>
</organism>